<dbReference type="InterPro" id="IPR018807">
    <property type="entry name" value="YJL171C/Tos1_N"/>
</dbReference>
<dbReference type="AlphaFoldDB" id="A0A9N9L0W3"/>
<protein>
    <recommendedName>
        <fullName evidence="1">Cell wall protein YJL171C/Tos1 N-terminal domain-containing protein</fullName>
    </recommendedName>
</protein>
<proteinExistence type="predicted"/>
<comment type="caution">
    <text evidence="2">The sequence shown here is derived from an EMBL/GenBank/DDBJ whole genome shotgun (WGS) entry which is preliminary data.</text>
</comment>
<organism evidence="2 3">
    <name type="scientific">Hymenoscyphus fraxineus</name>
    <dbReference type="NCBI Taxonomy" id="746836"/>
    <lineage>
        <taxon>Eukaryota</taxon>
        <taxon>Fungi</taxon>
        <taxon>Dikarya</taxon>
        <taxon>Ascomycota</taxon>
        <taxon>Pezizomycotina</taxon>
        <taxon>Leotiomycetes</taxon>
        <taxon>Helotiales</taxon>
        <taxon>Helotiaceae</taxon>
        <taxon>Hymenoscyphus</taxon>
    </lineage>
</organism>
<dbReference type="Proteomes" id="UP000696280">
    <property type="component" value="Unassembled WGS sequence"/>
</dbReference>
<dbReference type="Pfam" id="PF10290">
    <property type="entry name" value="YJL171C_Tos1_N"/>
    <property type="match status" value="1"/>
</dbReference>
<evidence type="ECO:0000313" key="2">
    <source>
        <dbReference type="EMBL" id="CAG8955562.1"/>
    </source>
</evidence>
<accession>A0A9N9L0W3</accession>
<reference evidence="2" key="1">
    <citation type="submission" date="2021-07" db="EMBL/GenBank/DDBJ databases">
        <authorList>
            <person name="Durling M."/>
        </authorList>
    </citation>
    <scope>NUCLEOTIDE SEQUENCE</scope>
</reference>
<evidence type="ECO:0000259" key="1">
    <source>
        <dbReference type="Pfam" id="PF10290"/>
    </source>
</evidence>
<gene>
    <name evidence="2" type="ORF">HYFRA_00009516</name>
</gene>
<evidence type="ECO:0000313" key="3">
    <source>
        <dbReference type="Proteomes" id="UP000696280"/>
    </source>
</evidence>
<feature type="domain" description="Cell wall protein YJL171C/Tos1 N-terminal" evidence="1">
    <location>
        <begin position="59"/>
        <end position="83"/>
    </location>
</feature>
<keyword evidence="3" id="KW-1185">Reference proteome</keyword>
<name>A0A9N9L0W3_9HELO</name>
<sequence length="91" mass="10084">MDDPTKTVTSPIPRQPSPQRWGLCQVQVHQTFALPTIQPNSFLQPQFHPSGPQISTAGTPTHFNVPLAPLDEELSLHLRGPAQGSDFLWTF</sequence>
<dbReference type="EMBL" id="CAJVRL010000064">
    <property type="protein sequence ID" value="CAG8955562.1"/>
    <property type="molecule type" value="Genomic_DNA"/>
</dbReference>